<feature type="transmembrane region" description="Helical" evidence="1">
    <location>
        <begin position="12"/>
        <end position="36"/>
    </location>
</feature>
<dbReference type="OrthoDB" id="8114024at2"/>
<dbReference type="Proteomes" id="UP000446786">
    <property type="component" value="Unassembled WGS sequence"/>
</dbReference>
<feature type="transmembrane region" description="Helical" evidence="1">
    <location>
        <begin position="48"/>
        <end position="72"/>
    </location>
</feature>
<keyword evidence="1" id="KW-1133">Transmembrane helix</keyword>
<organism evidence="2 3">
    <name type="scientific">Parerythrobacter jejuensis</name>
    <dbReference type="NCBI Taxonomy" id="795812"/>
    <lineage>
        <taxon>Bacteria</taxon>
        <taxon>Pseudomonadati</taxon>
        <taxon>Pseudomonadota</taxon>
        <taxon>Alphaproteobacteria</taxon>
        <taxon>Sphingomonadales</taxon>
        <taxon>Erythrobacteraceae</taxon>
        <taxon>Parerythrobacter</taxon>
    </lineage>
</organism>
<keyword evidence="1" id="KW-0472">Membrane</keyword>
<proteinExistence type="predicted"/>
<evidence type="ECO:0000313" key="2">
    <source>
        <dbReference type="EMBL" id="MXP32868.1"/>
    </source>
</evidence>
<reference evidence="2 3" key="1">
    <citation type="submission" date="2019-12" db="EMBL/GenBank/DDBJ databases">
        <title>Genomic-based taxomic classification of the family Erythrobacteraceae.</title>
        <authorList>
            <person name="Xu L."/>
        </authorList>
    </citation>
    <scope>NUCLEOTIDE SEQUENCE [LARGE SCALE GENOMIC DNA]</scope>
    <source>
        <strain evidence="2 3">JCM 16677</strain>
    </source>
</reference>
<keyword evidence="3" id="KW-1185">Reference proteome</keyword>
<evidence type="ECO:0000256" key="1">
    <source>
        <dbReference type="SAM" id="Phobius"/>
    </source>
</evidence>
<protein>
    <submittedName>
        <fullName evidence="2">Uncharacterized protein</fullName>
    </submittedName>
</protein>
<feature type="transmembrane region" description="Helical" evidence="1">
    <location>
        <begin position="93"/>
        <end position="115"/>
    </location>
</feature>
<feature type="transmembrane region" description="Helical" evidence="1">
    <location>
        <begin position="166"/>
        <end position="188"/>
    </location>
</feature>
<comment type="caution">
    <text evidence="2">The sequence shown here is derived from an EMBL/GenBank/DDBJ whole genome shotgun (WGS) entry which is preliminary data.</text>
</comment>
<dbReference type="AlphaFoldDB" id="A0A845B1K6"/>
<feature type="transmembrane region" description="Helical" evidence="1">
    <location>
        <begin position="135"/>
        <end position="154"/>
    </location>
</feature>
<dbReference type="RefSeq" id="WP_160780166.1">
    <property type="nucleotide sequence ID" value="NZ_BAAAZF010000001.1"/>
</dbReference>
<keyword evidence="1" id="KW-0812">Transmembrane</keyword>
<accession>A0A845B1K6</accession>
<name>A0A845B1K6_9SPHN</name>
<gene>
    <name evidence="2" type="ORF">GRI94_13640</name>
</gene>
<dbReference type="EMBL" id="WTYE01000001">
    <property type="protein sequence ID" value="MXP32868.1"/>
    <property type="molecule type" value="Genomic_DNA"/>
</dbReference>
<evidence type="ECO:0000313" key="3">
    <source>
        <dbReference type="Proteomes" id="UP000446786"/>
    </source>
</evidence>
<sequence>MNIRAKQAHRTLAGFIGLFLAVHFATHLAALLGIAAQDSALQAGRLAYQFPLIEIALVAALMAQIGLGLRLLGQIRKRPRKGFWHAVQFASACYLGLFIVLHTTAAVMTRLVIGLDTNFYWAAGTLVLAPLKYGFAPYYLIAVTALVSHIIAALHFRGSRPWHKPALLIGPLLGSLIVMAYAGAFYAVDLPTAYRDYFGAFPGVG</sequence>